<evidence type="ECO:0000313" key="3">
    <source>
        <dbReference type="EnsemblMetazoa" id="RPRC001579-PA"/>
    </source>
</evidence>
<evidence type="ECO:0000256" key="1">
    <source>
        <dbReference type="ARBA" id="ARBA00022737"/>
    </source>
</evidence>
<dbReference type="Gene3D" id="1.25.40.10">
    <property type="entry name" value="Tetratricopeptide repeat domain"/>
    <property type="match status" value="2"/>
</dbReference>
<dbReference type="OMA" id="HIDRNKI"/>
<dbReference type="STRING" id="13249.T1HC17"/>
<keyword evidence="1" id="KW-0677">Repeat</keyword>
<dbReference type="Pfam" id="PF01535">
    <property type="entry name" value="PPR"/>
    <property type="match status" value="2"/>
</dbReference>
<dbReference type="NCBIfam" id="TIGR00756">
    <property type="entry name" value="PPR"/>
    <property type="match status" value="1"/>
</dbReference>
<dbReference type="Pfam" id="PF13812">
    <property type="entry name" value="PPR_3"/>
    <property type="match status" value="1"/>
</dbReference>
<evidence type="ECO:0000313" key="4">
    <source>
        <dbReference type="Proteomes" id="UP000015103"/>
    </source>
</evidence>
<dbReference type="FunCoup" id="T1HC17">
    <property type="interactions" value="1542"/>
</dbReference>
<dbReference type="EnsemblMetazoa" id="RPRC001579-RA">
    <property type="protein sequence ID" value="RPRC001579-PA"/>
    <property type="gene ID" value="RPRC001579"/>
</dbReference>
<dbReference type="Proteomes" id="UP000015103">
    <property type="component" value="Unassembled WGS sequence"/>
</dbReference>
<dbReference type="InterPro" id="IPR002885">
    <property type="entry name" value="PPR_rpt"/>
</dbReference>
<dbReference type="HOGENOM" id="CLU_006166_0_0_1"/>
<dbReference type="PANTHER" id="PTHR46669:SF1">
    <property type="entry name" value="LEUCINE-RICH PPR MOTIF-CONTAINING PROTEIN, MITOCHONDRIAL"/>
    <property type="match status" value="1"/>
</dbReference>
<dbReference type="EMBL" id="ACPB03004822">
    <property type="status" value="NOT_ANNOTATED_CDS"/>
    <property type="molecule type" value="Genomic_DNA"/>
</dbReference>
<keyword evidence="4" id="KW-1185">Reference proteome</keyword>
<organism evidence="3 4">
    <name type="scientific">Rhodnius prolixus</name>
    <name type="common">Triatomid bug</name>
    <dbReference type="NCBI Taxonomy" id="13249"/>
    <lineage>
        <taxon>Eukaryota</taxon>
        <taxon>Metazoa</taxon>
        <taxon>Ecdysozoa</taxon>
        <taxon>Arthropoda</taxon>
        <taxon>Hexapoda</taxon>
        <taxon>Insecta</taxon>
        <taxon>Pterygota</taxon>
        <taxon>Neoptera</taxon>
        <taxon>Paraneoptera</taxon>
        <taxon>Hemiptera</taxon>
        <taxon>Heteroptera</taxon>
        <taxon>Panheteroptera</taxon>
        <taxon>Cimicomorpha</taxon>
        <taxon>Reduviidae</taxon>
        <taxon>Triatominae</taxon>
        <taxon>Rhodnius</taxon>
    </lineage>
</organism>
<dbReference type="GO" id="GO:0070129">
    <property type="term" value="P:regulation of mitochondrial translation"/>
    <property type="evidence" value="ECO:0007669"/>
    <property type="project" value="TreeGrafter"/>
</dbReference>
<dbReference type="Pfam" id="PF23276">
    <property type="entry name" value="TPR_24"/>
    <property type="match status" value="1"/>
</dbReference>
<dbReference type="InParanoid" id="T1HC17"/>
<reference evidence="3" key="1">
    <citation type="submission" date="2015-05" db="UniProtKB">
        <authorList>
            <consortium name="EnsemblMetazoa"/>
        </authorList>
    </citation>
    <scope>IDENTIFICATION</scope>
</reference>
<name>T1HC17_RHOPR</name>
<accession>T1HC17</accession>
<dbReference type="InterPro" id="IPR057027">
    <property type="entry name" value="TPR_mt"/>
</dbReference>
<feature type="domain" description="Pentatricopeptide repeat-containing protein-mitochondrial" evidence="2">
    <location>
        <begin position="121"/>
        <end position="172"/>
    </location>
</feature>
<dbReference type="eggNOG" id="KOG4318">
    <property type="taxonomic scope" value="Eukaryota"/>
</dbReference>
<proteinExistence type="predicted"/>
<dbReference type="GO" id="GO:0003730">
    <property type="term" value="F:mRNA 3'-UTR binding"/>
    <property type="evidence" value="ECO:0007669"/>
    <property type="project" value="TreeGrafter"/>
</dbReference>
<dbReference type="GO" id="GO:0005739">
    <property type="term" value="C:mitochondrion"/>
    <property type="evidence" value="ECO:0007669"/>
    <property type="project" value="TreeGrafter"/>
</dbReference>
<dbReference type="GO" id="GO:0005634">
    <property type="term" value="C:nucleus"/>
    <property type="evidence" value="ECO:0007669"/>
    <property type="project" value="TreeGrafter"/>
</dbReference>
<dbReference type="InterPro" id="IPR011990">
    <property type="entry name" value="TPR-like_helical_dom_sf"/>
</dbReference>
<dbReference type="VEuPathDB" id="VectorBase:RPRC001579"/>
<sequence length="1314" mass="148476">MPKMKNISFVSAVGPEPNVNPIERSIQRLDQFVRRAGRISRKELLDVFDEIRHSRQATSTQSLLIIRCCGNLVPEESPEVRTRLVNEIWETLEKIGVALDISHYNALLRVYLENEHNFSPTDFLSMLDKKGIEPNRVTFQRLILAYCQKGDIEGATRILEFMKEKQMPVNESVFTALVVGHSMAGDMESAAGILAVMLQANIEPSGDTYTALLCGHARRGDIESINAVINECKEKGVELLDKDLLEVAFILAVNNHSDHLEEVLGHVRKVFGYNQDAKNVVLRLIVRGEDEAATKIFKTMTSSNTLVNENRGTFLIKQMVRSNRPLEKIVSLCADLKESGENEYALHHAVECSLASGVNPELSLKLLSALAAQETVCQHYYWPVLVQYGKARDLLGIHATLRQLTKEVGQPVSGETLKEYVLPYMEPNDQTILNLRQGGVSVATAAAATVGSLLSNNKIKEATRIALRYRANYNLLAVKRALVSAFLQTKDVGSFVKMVQILREGDRDEEQYPAEDVLQEISLSLRGEDRMKVLEDVLENYLDNGIGLSNEIAETLQSSFGGEELTQEISTLLSKLTSPDLVPKELNRPLRNTYIDKNNEEALLLSIKSAESKGESVNSLKQELLTYYCKSREVEKAQELINNLKGEGFEFPVGLLVKIMDLYLYKEMLTEASDIYNEICSKEADVDLDENKIIKYAFLLARNNKIEDAVKLFKKHNPRTDLSERDFSYTSSCWKLLNCVAETGEAALLKELFNTMKEKKFFEPNNVLLGPLIKVHLIKNDLAAALDQFEECCTLYRATPWKNELATRFIQNEDATSLQRLTDLSTQIHGEINSLYDLVLSFVECGRIRQARKILETPGLRIKSQRINFACERYTNNGSVSHLENLVEATKDLSHIDRADIYYHLLLSYCKADEVDKAIGLWTQMQDEDVQLTDQFLAALGALLKKHNRPVPFAIPELQPQTETEKPSIPTSRLSVLRQMRKAVFGKEVDEVLELKNKLNDSDLTVADRGKLLNLLVNSGRLREATQMLITWLETKENVPFKSLSKLINTLAKLGDVDSMDTVGKYLDKEMKKTISYTNRRTHCLVEAGRAEEILSQLQDDIRNAKTPLDYDDLIDKFPRGGIFSLLNAHPEHLPRVEEIAAEYRQRGLLEPSNVLWIHYTLTSNEEKAGEYWNYLKPSERLMFKPIITRARSEHNDQMIANLLKQCQEAGVAPPALGLIHSTLMDILLIQGKENECEKALEEAVKVLGIENLTRRVLFKIKKTFELSGKEFKYTIPPPVSFFICENKLIVVVVRKPQSADTSSSDSDGEEDKK</sequence>
<dbReference type="EMBL" id="ACPB03004821">
    <property type="status" value="NOT_ANNOTATED_CDS"/>
    <property type="molecule type" value="Genomic_DNA"/>
</dbReference>
<dbReference type="InterPro" id="IPR033490">
    <property type="entry name" value="LRP130"/>
</dbReference>
<evidence type="ECO:0000259" key="2">
    <source>
        <dbReference type="Pfam" id="PF23276"/>
    </source>
</evidence>
<protein>
    <submittedName>
        <fullName evidence="3">PPR_long domain-containing protein</fullName>
    </submittedName>
</protein>
<dbReference type="PANTHER" id="PTHR46669">
    <property type="entry name" value="LEUCINE-RICH PPR MOTIF-CONTAINING PROTEIN, MITOCHONDRIAL"/>
    <property type="match status" value="1"/>
</dbReference>
<dbReference type="PROSITE" id="PS51375">
    <property type="entry name" value="PPR"/>
    <property type="match status" value="3"/>
</dbReference>